<evidence type="ECO:0000313" key="1">
    <source>
        <dbReference type="EMBL" id="KAJ6982351.1"/>
    </source>
</evidence>
<evidence type="ECO:0000313" key="2">
    <source>
        <dbReference type="Proteomes" id="UP001164929"/>
    </source>
</evidence>
<reference evidence="1" key="1">
    <citation type="journal article" date="2023" name="Mol. Ecol. Resour.">
        <title>Chromosome-level genome assembly of a triploid poplar Populus alba 'Berolinensis'.</title>
        <authorList>
            <person name="Chen S."/>
            <person name="Yu Y."/>
            <person name="Wang X."/>
            <person name="Wang S."/>
            <person name="Zhang T."/>
            <person name="Zhou Y."/>
            <person name="He R."/>
            <person name="Meng N."/>
            <person name="Wang Y."/>
            <person name="Liu W."/>
            <person name="Liu Z."/>
            <person name="Liu J."/>
            <person name="Guo Q."/>
            <person name="Huang H."/>
            <person name="Sederoff R.R."/>
            <person name="Wang G."/>
            <person name="Qu G."/>
            <person name="Chen S."/>
        </authorList>
    </citation>
    <scope>NUCLEOTIDE SEQUENCE</scope>
    <source>
        <strain evidence="1">SC-2020</strain>
    </source>
</reference>
<gene>
    <name evidence="1" type="ORF">NC653_025455</name>
</gene>
<keyword evidence="2" id="KW-1185">Reference proteome</keyword>
<name>A0AAD6MBU4_9ROSI</name>
<accession>A0AAD6MBU4</accession>
<organism evidence="1 2">
    <name type="scientific">Populus alba x Populus x berolinensis</name>
    <dbReference type="NCBI Taxonomy" id="444605"/>
    <lineage>
        <taxon>Eukaryota</taxon>
        <taxon>Viridiplantae</taxon>
        <taxon>Streptophyta</taxon>
        <taxon>Embryophyta</taxon>
        <taxon>Tracheophyta</taxon>
        <taxon>Spermatophyta</taxon>
        <taxon>Magnoliopsida</taxon>
        <taxon>eudicotyledons</taxon>
        <taxon>Gunneridae</taxon>
        <taxon>Pentapetalae</taxon>
        <taxon>rosids</taxon>
        <taxon>fabids</taxon>
        <taxon>Malpighiales</taxon>
        <taxon>Salicaceae</taxon>
        <taxon>Saliceae</taxon>
        <taxon>Populus</taxon>
    </lineage>
</organism>
<comment type="caution">
    <text evidence="1">The sequence shown here is derived from an EMBL/GenBank/DDBJ whole genome shotgun (WGS) entry which is preliminary data.</text>
</comment>
<dbReference type="AlphaFoldDB" id="A0AAD6MBU4"/>
<dbReference type="Proteomes" id="UP001164929">
    <property type="component" value="Chromosome 10"/>
</dbReference>
<protein>
    <submittedName>
        <fullName evidence="1">Uncharacterized protein</fullName>
    </submittedName>
</protein>
<dbReference type="EMBL" id="JAQIZT010000010">
    <property type="protein sequence ID" value="KAJ6982351.1"/>
    <property type="molecule type" value="Genomic_DNA"/>
</dbReference>
<proteinExistence type="predicted"/>
<sequence length="96" mass="10968">MLPSRMSRIQRDRRRRTIDPMYTSLDENGLTDKMKRQVGHDPAFLFRLSPHTLNEEWSLPAHSKRNAGIDGENEREREQVGVVTAVGAVMGAKFGF</sequence>